<keyword evidence="4" id="KW-0812">Transmembrane</keyword>
<evidence type="ECO:0000259" key="5">
    <source>
        <dbReference type="PROSITE" id="PS50072"/>
    </source>
</evidence>
<keyword evidence="1 3" id="KW-0697">Rotamase</keyword>
<comment type="caution">
    <text evidence="6">The sequence shown here is derived from an EMBL/GenBank/DDBJ whole genome shotgun (WGS) entry which is preliminary data.</text>
</comment>
<evidence type="ECO:0000256" key="2">
    <source>
        <dbReference type="ARBA" id="ARBA00023235"/>
    </source>
</evidence>
<dbReference type="PANTHER" id="PTHR45625">
    <property type="entry name" value="PEPTIDYL-PROLYL CIS-TRANS ISOMERASE-RELATED"/>
    <property type="match status" value="1"/>
</dbReference>
<dbReference type="PROSITE" id="PS50072">
    <property type="entry name" value="CSA_PPIASE_2"/>
    <property type="match status" value="1"/>
</dbReference>
<name>A0A955RKU9_9BACT</name>
<proteinExistence type="inferred from homology"/>
<reference evidence="6" key="2">
    <citation type="journal article" date="2021" name="Microbiome">
        <title>Successional dynamics and alternative stable states in a saline activated sludge microbial community over 9 years.</title>
        <authorList>
            <person name="Wang Y."/>
            <person name="Ye J."/>
            <person name="Ju F."/>
            <person name="Liu L."/>
            <person name="Boyd J.A."/>
            <person name="Deng Y."/>
            <person name="Parks D.H."/>
            <person name="Jiang X."/>
            <person name="Yin X."/>
            <person name="Woodcroft B.J."/>
            <person name="Tyson G.W."/>
            <person name="Hugenholtz P."/>
            <person name="Polz M.F."/>
            <person name="Zhang T."/>
        </authorList>
    </citation>
    <scope>NUCLEOTIDE SEQUENCE</scope>
    <source>
        <strain evidence="6">HKST-UBA11</strain>
    </source>
</reference>
<evidence type="ECO:0000256" key="1">
    <source>
        <dbReference type="ARBA" id="ARBA00023110"/>
    </source>
</evidence>
<reference evidence="6" key="1">
    <citation type="submission" date="2020-04" db="EMBL/GenBank/DDBJ databases">
        <authorList>
            <person name="Zhang T."/>
        </authorList>
    </citation>
    <scope>NUCLEOTIDE SEQUENCE</scope>
    <source>
        <strain evidence="6">HKST-UBA11</strain>
    </source>
</reference>
<dbReference type="CDD" id="cd00317">
    <property type="entry name" value="cyclophilin"/>
    <property type="match status" value="1"/>
</dbReference>
<dbReference type="PRINTS" id="PR00153">
    <property type="entry name" value="CSAPPISMRASE"/>
</dbReference>
<evidence type="ECO:0000313" key="6">
    <source>
        <dbReference type="EMBL" id="MCA9386156.1"/>
    </source>
</evidence>
<evidence type="ECO:0000256" key="4">
    <source>
        <dbReference type="SAM" id="Phobius"/>
    </source>
</evidence>
<protein>
    <recommendedName>
        <fullName evidence="3">Peptidyl-prolyl cis-trans isomerase</fullName>
        <shortName evidence="3">PPIase</shortName>
        <ecNumber evidence="3">5.2.1.8</ecNumber>
    </recommendedName>
</protein>
<sequence>MELDESKKFLLYTLGTGFLLILLACILQLCLVPGSDCSIPFFTNPDPKTYIYAEPPEYNLSPGSDYQAVLYTSEGNITLDLFEQNAPQTVNNFVFLATEGYYDGVKVHLLINDFAFQTGSRNSLDSDYSDDGEGGPGYTVPDEVNWDSLDIPQRQRVDLEALGYISAPNLQSRPIKEYSLMMANSGEGGTGGSQFIIITADSNDTRLIPLRGKHTVFGEVIDGFSVVDSINMAEVEFDDTSEDSPYPKDEIVIEFVDILEVTSNGVLVNGDTSERTTRNQNLTSR</sequence>
<keyword evidence="4" id="KW-0472">Membrane</keyword>
<evidence type="ECO:0000313" key="7">
    <source>
        <dbReference type="Proteomes" id="UP000754563"/>
    </source>
</evidence>
<dbReference type="SUPFAM" id="SSF50891">
    <property type="entry name" value="Cyclophilin-like"/>
    <property type="match status" value="1"/>
</dbReference>
<dbReference type="PROSITE" id="PS51257">
    <property type="entry name" value="PROKAR_LIPOPROTEIN"/>
    <property type="match status" value="1"/>
</dbReference>
<dbReference type="EC" id="5.2.1.8" evidence="3"/>
<comment type="function">
    <text evidence="3">PPIases accelerate the folding of proteins. It catalyzes the cis-trans isomerization of proline imidic peptide bonds in oligopeptides.</text>
</comment>
<dbReference type="GO" id="GO:0003755">
    <property type="term" value="F:peptidyl-prolyl cis-trans isomerase activity"/>
    <property type="evidence" value="ECO:0007669"/>
    <property type="project" value="UniProtKB-UniRule"/>
</dbReference>
<dbReference type="InterPro" id="IPR002130">
    <property type="entry name" value="Cyclophilin-type_PPIase_dom"/>
</dbReference>
<dbReference type="PANTHER" id="PTHR45625:SF4">
    <property type="entry name" value="PEPTIDYLPROLYL ISOMERASE DOMAIN AND WD REPEAT-CONTAINING PROTEIN 1"/>
    <property type="match status" value="1"/>
</dbReference>
<dbReference type="EMBL" id="JAGQLH010000087">
    <property type="protein sequence ID" value="MCA9386156.1"/>
    <property type="molecule type" value="Genomic_DNA"/>
</dbReference>
<dbReference type="InterPro" id="IPR044666">
    <property type="entry name" value="Cyclophilin_A-like"/>
</dbReference>
<accession>A0A955RKU9</accession>
<keyword evidence="4" id="KW-1133">Transmembrane helix</keyword>
<feature type="transmembrane region" description="Helical" evidence="4">
    <location>
        <begin position="9"/>
        <end position="29"/>
    </location>
</feature>
<evidence type="ECO:0000256" key="3">
    <source>
        <dbReference type="RuleBase" id="RU363019"/>
    </source>
</evidence>
<dbReference type="Proteomes" id="UP000754563">
    <property type="component" value="Unassembled WGS sequence"/>
</dbReference>
<organism evidence="6 7">
    <name type="scientific">Candidatus Dojkabacteria bacterium</name>
    <dbReference type="NCBI Taxonomy" id="2099670"/>
    <lineage>
        <taxon>Bacteria</taxon>
        <taxon>Candidatus Dojkabacteria</taxon>
    </lineage>
</organism>
<dbReference type="AlphaFoldDB" id="A0A955RKU9"/>
<feature type="domain" description="PPIase cyclophilin-type" evidence="5">
    <location>
        <begin position="75"/>
        <end position="258"/>
    </location>
</feature>
<dbReference type="Pfam" id="PF00160">
    <property type="entry name" value="Pro_isomerase"/>
    <property type="match status" value="1"/>
</dbReference>
<dbReference type="Gene3D" id="2.40.100.10">
    <property type="entry name" value="Cyclophilin-like"/>
    <property type="match status" value="1"/>
</dbReference>
<comment type="catalytic activity">
    <reaction evidence="3">
        <text>[protein]-peptidylproline (omega=180) = [protein]-peptidylproline (omega=0)</text>
        <dbReference type="Rhea" id="RHEA:16237"/>
        <dbReference type="Rhea" id="RHEA-COMP:10747"/>
        <dbReference type="Rhea" id="RHEA-COMP:10748"/>
        <dbReference type="ChEBI" id="CHEBI:83833"/>
        <dbReference type="ChEBI" id="CHEBI:83834"/>
        <dbReference type="EC" id="5.2.1.8"/>
    </reaction>
</comment>
<dbReference type="InterPro" id="IPR029000">
    <property type="entry name" value="Cyclophilin-like_dom_sf"/>
</dbReference>
<keyword evidence="2 3" id="KW-0413">Isomerase</keyword>
<comment type="similarity">
    <text evidence="3">Belongs to the cyclophilin-type PPIase family.</text>
</comment>
<gene>
    <name evidence="6" type="ORF">KC717_05915</name>
</gene>